<feature type="region of interest" description="Disordered" evidence="1">
    <location>
        <begin position="217"/>
        <end position="270"/>
    </location>
</feature>
<dbReference type="AlphaFoldDB" id="A0A639BZC3"/>
<accession>A0A639BZC3</accession>
<reference evidence="2" key="1">
    <citation type="submission" date="2018-07" db="EMBL/GenBank/DDBJ databases">
        <authorList>
            <person name="Ashton P.M."/>
            <person name="Dallman T."/>
            <person name="Nair S."/>
            <person name="De Pinna E."/>
            <person name="Peters T."/>
            <person name="Grant K."/>
        </authorList>
    </citation>
    <scope>NUCLEOTIDE SEQUENCE</scope>
    <source>
        <strain evidence="2">167025</strain>
    </source>
</reference>
<evidence type="ECO:0000256" key="1">
    <source>
        <dbReference type="SAM" id="MobiDB-lite"/>
    </source>
</evidence>
<organism evidence="2">
    <name type="scientific">Salmonella enterica subsp. enterica serovar Mbandaka</name>
    <dbReference type="NCBI Taxonomy" id="192954"/>
    <lineage>
        <taxon>Bacteria</taxon>
        <taxon>Pseudomonadati</taxon>
        <taxon>Pseudomonadota</taxon>
        <taxon>Gammaproteobacteria</taxon>
        <taxon>Enterobacterales</taxon>
        <taxon>Enterobacteriaceae</taxon>
        <taxon>Salmonella</taxon>
    </lineage>
</organism>
<protein>
    <submittedName>
        <fullName evidence="2">Uncharacterized protein</fullName>
    </submittedName>
</protein>
<proteinExistence type="predicted"/>
<evidence type="ECO:0000313" key="2">
    <source>
        <dbReference type="EMBL" id="EDI7462131.1"/>
    </source>
</evidence>
<comment type="caution">
    <text evidence="2">The sequence shown here is derived from an EMBL/GenBank/DDBJ whole genome shotgun (WGS) entry which is preliminary data.</text>
</comment>
<feature type="compositionally biased region" description="Basic and acidic residues" evidence="1">
    <location>
        <begin position="254"/>
        <end position="270"/>
    </location>
</feature>
<feature type="compositionally biased region" description="Basic and acidic residues" evidence="1">
    <location>
        <begin position="217"/>
        <end position="232"/>
    </location>
</feature>
<name>A0A639BZC3_SALET</name>
<sequence length="270" mass="30931">MELNEKAKVAALYQELSKADVSDPNKLVGQLESAAKSMMQSMNSHLIKDEQIKTSVFNFAHMNEQYRQLSEQQMKIVDSVQLLMKQVESMGLDKPTQDNWLSKTLSNYQRGYLENDIFTEAAGAMVWMAAKAIQKIFFEPDNAKQQQAAQELKKDIGKMTKALGVELSRLQLEVKTEQRHELMSDAISNAKRLEKSGQQKEADKLIVSTYNKLSHSAKKEYSQYQPRPEHQKSISQAQSREKERQAASSIQHQQHSEKRIDRDKNQSIGR</sequence>
<gene>
    <name evidence="2" type="ORF">CGA83_03670</name>
</gene>
<dbReference type="EMBL" id="AAMLZP010000004">
    <property type="protein sequence ID" value="EDI7462131.1"/>
    <property type="molecule type" value="Genomic_DNA"/>
</dbReference>